<organism evidence="2 3">
    <name type="scientific">Flavipsychrobacter stenotrophus</name>
    <dbReference type="NCBI Taxonomy" id="2077091"/>
    <lineage>
        <taxon>Bacteria</taxon>
        <taxon>Pseudomonadati</taxon>
        <taxon>Bacteroidota</taxon>
        <taxon>Chitinophagia</taxon>
        <taxon>Chitinophagales</taxon>
        <taxon>Chitinophagaceae</taxon>
        <taxon>Flavipsychrobacter</taxon>
    </lineage>
</organism>
<evidence type="ECO:0000313" key="3">
    <source>
        <dbReference type="Proteomes" id="UP000239872"/>
    </source>
</evidence>
<accession>A0A2S7STA8</accession>
<dbReference type="RefSeq" id="WP_105040528.1">
    <property type="nucleotide sequence ID" value="NZ_PPSL01000005.1"/>
</dbReference>
<comment type="caution">
    <text evidence="2">The sequence shown here is derived from an EMBL/GenBank/DDBJ whole genome shotgun (WGS) entry which is preliminary data.</text>
</comment>
<dbReference type="EMBL" id="PPSL01000005">
    <property type="protein sequence ID" value="PQJ09756.1"/>
    <property type="molecule type" value="Genomic_DNA"/>
</dbReference>
<evidence type="ECO:0000313" key="2">
    <source>
        <dbReference type="EMBL" id="PQJ09756.1"/>
    </source>
</evidence>
<keyword evidence="3" id="KW-1185">Reference proteome</keyword>
<name>A0A2S7STA8_9BACT</name>
<reference evidence="2 3" key="1">
    <citation type="submission" date="2018-01" db="EMBL/GenBank/DDBJ databases">
        <title>A novel member of the phylum Bacteroidetes isolated from glacier ice.</title>
        <authorList>
            <person name="Liu Q."/>
            <person name="Xin Y.-H."/>
        </authorList>
    </citation>
    <scope>NUCLEOTIDE SEQUENCE [LARGE SCALE GENOMIC DNA]</scope>
    <source>
        <strain evidence="2 3">RB1R16</strain>
    </source>
</reference>
<dbReference type="OrthoDB" id="678760at2"/>
<feature type="region of interest" description="Disordered" evidence="1">
    <location>
        <begin position="63"/>
        <end position="85"/>
    </location>
</feature>
<evidence type="ECO:0000256" key="1">
    <source>
        <dbReference type="SAM" id="MobiDB-lite"/>
    </source>
</evidence>
<dbReference type="Proteomes" id="UP000239872">
    <property type="component" value="Unassembled WGS sequence"/>
</dbReference>
<gene>
    <name evidence="2" type="ORF">CJD36_017670</name>
</gene>
<protein>
    <submittedName>
        <fullName evidence="2">Uncharacterized protein</fullName>
    </submittedName>
</protein>
<proteinExistence type="predicted"/>
<sequence length="85" mass="9865">MKKTITTKQLEVPMDALIAVADLLIENEIPHVIVATDEENDMLTVEVEYDKDQREVIHEIDDIIDDHLEDDDDEEAEEEDDDDRN</sequence>
<dbReference type="AlphaFoldDB" id="A0A2S7STA8"/>